<dbReference type="EMBL" id="JAPWTK010000951">
    <property type="protein sequence ID" value="KAJ8934993.1"/>
    <property type="molecule type" value="Genomic_DNA"/>
</dbReference>
<name>A0AAV8X7T9_9CUCU</name>
<evidence type="ECO:0000256" key="4">
    <source>
        <dbReference type="ARBA" id="ARBA00022833"/>
    </source>
</evidence>
<dbReference type="AlphaFoldDB" id="A0AAV8X7T9"/>
<evidence type="ECO:0000259" key="6">
    <source>
        <dbReference type="PROSITE" id="PS50157"/>
    </source>
</evidence>
<proteinExistence type="predicted"/>
<comment type="caution">
    <text evidence="7">The sequence shown here is derived from an EMBL/GenBank/DDBJ whole genome shotgun (WGS) entry which is preliminary data.</text>
</comment>
<dbReference type="Gene3D" id="3.30.160.60">
    <property type="entry name" value="Classic Zinc Finger"/>
    <property type="match status" value="2"/>
</dbReference>
<dbReference type="PANTHER" id="PTHR24403">
    <property type="entry name" value="ZINC FINGER PROTEIN"/>
    <property type="match status" value="1"/>
</dbReference>
<dbReference type="InterPro" id="IPR050688">
    <property type="entry name" value="Zinc_finger/UBP_domain"/>
</dbReference>
<dbReference type="PANTHER" id="PTHR24403:SF67">
    <property type="entry name" value="FI01116P-RELATED"/>
    <property type="match status" value="1"/>
</dbReference>
<evidence type="ECO:0000256" key="1">
    <source>
        <dbReference type="ARBA" id="ARBA00022723"/>
    </source>
</evidence>
<keyword evidence="3 5" id="KW-0863">Zinc-finger</keyword>
<dbReference type="SMART" id="SM00355">
    <property type="entry name" value="ZnF_C2H2"/>
    <property type="match status" value="3"/>
</dbReference>
<accession>A0AAV8X7T9</accession>
<dbReference type="PROSITE" id="PS50157">
    <property type="entry name" value="ZINC_FINGER_C2H2_2"/>
    <property type="match status" value="2"/>
</dbReference>
<keyword evidence="2" id="KW-0677">Repeat</keyword>
<evidence type="ECO:0000256" key="3">
    <source>
        <dbReference type="ARBA" id="ARBA00022771"/>
    </source>
</evidence>
<dbReference type="SUPFAM" id="SSF57667">
    <property type="entry name" value="beta-beta-alpha zinc fingers"/>
    <property type="match status" value="1"/>
</dbReference>
<evidence type="ECO:0000313" key="7">
    <source>
        <dbReference type="EMBL" id="KAJ8934993.1"/>
    </source>
</evidence>
<keyword evidence="8" id="KW-1185">Reference proteome</keyword>
<dbReference type="Pfam" id="PF00096">
    <property type="entry name" value="zf-C2H2"/>
    <property type="match status" value="2"/>
</dbReference>
<organism evidence="7 8">
    <name type="scientific">Aromia moschata</name>
    <dbReference type="NCBI Taxonomy" id="1265417"/>
    <lineage>
        <taxon>Eukaryota</taxon>
        <taxon>Metazoa</taxon>
        <taxon>Ecdysozoa</taxon>
        <taxon>Arthropoda</taxon>
        <taxon>Hexapoda</taxon>
        <taxon>Insecta</taxon>
        <taxon>Pterygota</taxon>
        <taxon>Neoptera</taxon>
        <taxon>Endopterygota</taxon>
        <taxon>Coleoptera</taxon>
        <taxon>Polyphaga</taxon>
        <taxon>Cucujiformia</taxon>
        <taxon>Chrysomeloidea</taxon>
        <taxon>Cerambycidae</taxon>
        <taxon>Cerambycinae</taxon>
        <taxon>Callichromatini</taxon>
        <taxon>Aromia</taxon>
    </lineage>
</organism>
<feature type="domain" description="C2H2-type" evidence="6">
    <location>
        <begin position="93"/>
        <end position="115"/>
    </location>
</feature>
<dbReference type="Proteomes" id="UP001162162">
    <property type="component" value="Unassembled WGS sequence"/>
</dbReference>
<dbReference type="GO" id="GO:0008270">
    <property type="term" value="F:zinc ion binding"/>
    <property type="evidence" value="ECO:0007669"/>
    <property type="project" value="UniProtKB-KW"/>
</dbReference>
<reference evidence="7" key="1">
    <citation type="journal article" date="2023" name="Insect Mol. Biol.">
        <title>Genome sequencing provides insights into the evolution of gene families encoding plant cell wall-degrading enzymes in longhorned beetles.</title>
        <authorList>
            <person name="Shin N.R."/>
            <person name="Okamura Y."/>
            <person name="Kirsch R."/>
            <person name="Pauchet Y."/>
        </authorList>
    </citation>
    <scope>NUCLEOTIDE SEQUENCE</scope>
    <source>
        <strain evidence="7">AMC_N1</strain>
    </source>
</reference>
<dbReference type="GO" id="GO:0005634">
    <property type="term" value="C:nucleus"/>
    <property type="evidence" value="ECO:0007669"/>
    <property type="project" value="TreeGrafter"/>
</dbReference>
<protein>
    <recommendedName>
        <fullName evidence="6">C2H2-type domain-containing protein</fullName>
    </recommendedName>
</protein>
<keyword evidence="1" id="KW-0479">Metal-binding</keyword>
<dbReference type="InterPro" id="IPR036236">
    <property type="entry name" value="Znf_C2H2_sf"/>
</dbReference>
<gene>
    <name evidence="7" type="ORF">NQ318_002831</name>
</gene>
<evidence type="ECO:0000256" key="5">
    <source>
        <dbReference type="PROSITE-ProRule" id="PRU00042"/>
    </source>
</evidence>
<dbReference type="InterPro" id="IPR013087">
    <property type="entry name" value="Znf_C2H2_type"/>
</dbReference>
<sequence>MLVHKDISEVTTYDCSFCPYKTKRKHDLRIHVLVHKDISDNTSEIETSPPVESVEDVQETVYPCKHCPYKTKRRSNLWQHMLIHKDISTATIYQCKLCPHKTKRKHDLTQHMLVHKKYFRGENLRLQHMFVQGKTQKGLDHTHADS</sequence>
<keyword evidence="4" id="KW-0862">Zinc</keyword>
<feature type="domain" description="C2H2-type" evidence="6">
    <location>
        <begin position="62"/>
        <end position="89"/>
    </location>
</feature>
<evidence type="ECO:0000313" key="8">
    <source>
        <dbReference type="Proteomes" id="UP001162162"/>
    </source>
</evidence>
<dbReference type="GO" id="GO:0045944">
    <property type="term" value="P:positive regulation of transcription by RNA polymerase II"/>
    <property type="evidence" value="ECO:0007669"/>
    <property type="project" value="TreeGrafter"/>
</dbReference>
<evidence type="ECO:0000256" key="2">
    <source>
        <dbReference type="ARBA" id="ARBA00022737"/>
    </source>
</evidence>